<dbReference type="Pfam" id="PF13408">
    <property type="entry name" value="Zn_ribbon_recom"/>
    <property type="match status" value="1"/>
</dbReference>
<dbReference type="InterPro" id="IPR025827">
    <property type="entry name" value="Zn_ribbon_recom_dom"/>
</dbReference>
<evidence type="ECO:0000313" key="6">
    <source>
        <dbReference type="Proteomes" id="UP001165561"/>
    </source>
</evidence>
<feature type="region of interest" description="Disordered" evidence="2">
    <location>
        <begin position="140"/>
        <end position="163"/>
    </location>
</feature>
<evidence type="ECO:0000259" key="3">
    <source>
        <dbReference type="PROSITE" id="PS51736"/>
    </source>
</evidence>
<feature type="domain" description="Resolvase/invertase-type recombinase catalytic" evidence="3">
    <location>
        <begin position="6"/>
        <end position="155"/>
    </location>
</feature>
<dbReference type="InterPro" id="IPR006119">
    <property type="entry name" value="Resolv_N"/>
</dbReference>
<feature type="domain" description="Recombinase" evidence="4">
    <location>
        <begin position="164"/>
        <end position="267"/>
    </location>
</feature>
<evidence type="ECO:0000256" key="1">
    <source>
        <dbReference type="SAM" id="Coils"/>
    </source>
</evidence>
<dbReference type="SUPFAM" id="SSF53041">
    <property type="entry name" value="Resolvase-like"/>
    <property type="match status" value="1"/>
</dbReference>
<feature type="coiled-coil region" evidence="1">
    <location>
        <begin position="352"/>
        <end position="407"/>
    </location>
</feature>
<dbReference type="PROSITE" id="PS51737">
    <property type="entry name" value="RECOMBINASE_DNA_BIND"/>
    <property type="match status" value="1"/>
</dbReference>
<evidence type="ECO:0000256" key="2">
    <source>
        <dbReference type="SAM" id="MobiDB-lite"/>
    </source>
</evidence>
<sequence>MATRRSVAIYARISQDRGGEGLGVDRQLQDCREKTARLGWTVADEYVDNDISAYDRRKKRPAYERMLADIAAGERDAVVVYHIDRLHRAPIELERFVDVCSIAGVKDLKTVSGDYDLGTGDGLLHARLLGIVAAAEGDAKSRRGKRKMREKAENGQPHGGGMRPFGFEKDQITHHPEEAAVIREAASRALAGESLTSLVRWLDEADVRTVTGRPWATTTLRQLLTNPRNWGVRTYKGAEPVKAVWEPIIDPADGARLRSVLLDPSRRTNRTARRYLLSGLGRCGRCGEVLVSHPKRGVRKYECRTSANHKGCGKISITAELLEEWVVEAVLHALDSPAMAQSLAPGSDDTETERIRAEVTRLRQRQEELAEMYADGEIDRAGWSTARNRMQNRVRDLDSALAGLTRRHAADPYLGKGEELRQQWEQMNLDRQVAIVKSVLNHVTVLPATVPGRHGLDPARVQPDWRR</sequence>
<name>A0ABT5TXX4_9MICO</name>
<protein>
    <submittedName>
        <fullName evidence="5">Recombinase family protein</fullName>
    </submittedName>
</protein>
<dbReference type="Pfam" id="PF07508">
    <property type="entry name" value="Recombinase"/>
    <property type="match status" value="1"/>
</dbReference>
<reference evidence="5" key="1">
    <citation type="submission" date="2023-02" db="EMBL/GenBank/DDBJ databases">
        <title>Georgenia sp.10Sc9-8, isolated from a soil sample collected from the Taklamakan desert.</title>
        <authorList>
            <person name="Liu S."/>
        </authorList>
    </citation>
    <scope>NUCLEOTIDE SEQUENCE</scope>
    <source>
        <strain evidence="5">10Sc9-8</strain>
    </source>
</reference>
<dbReference type="PROSITE" id="PS51736">
    <property type="entry name" value="RECOMBINASES_3"/>
    <property type="match status" value="1"/>
</dbReference>
<dbReference type="CDD" id="cd00338">
    <property type="entry name" value="Ser_Recombinase"/>
    <property type="match status" value="1"/>
</dbReference>
<dbReference type="PANTHER" id="PTHR30461">
    <property type="entry name" value="DNA-INVERTASE FROM LAMBDOID PROPHAGE"/>
    <property type="match status" value="1"/>
</dbReference>
<dbReference type="PANTHER" id="PTHR30461:SF23">
    <property type="entry name" value="DNA RECOMBINASE-RELATED"/>
    <property type="match status" value="1"/>
</dbReference>
<dbReference type="Proteomes" id="UP001165561">
    <property type="component" value="Unassembled WGS sequence"/>
</dbReference>
<dbReference type="InterPro" id="IPR036162">
    <property type="entry name" value="Resolvase-like_N_sf"/>
</dbReference>
<dbReference type="Gene3D" id="3.90.1750.20">
    <property type="entry name" value="Putative Large Serine Recombinase, Chain B, Domain 2"/>
    <property type="match status" value="1"/>
</dbReference>
<dbReference type="SMART" id="SM00857">
    <property type="entry name" value="Resolvase"/>
    <property type="match status" value="1"/>
</dbReference>
<keyword evidence="1" id="KW-0175">Coiled coil</keyword>
<evidence type="ECO:0000259" key="4">
    <source>
        <dbReference type="PROSITE" id="PS51737"/>
    </source>
</evidence>
<dbReference type="Pfam" id="PF00239">
    <property type="entry name" value="Resolvase"/>
    <property type="match status" value="1"/>
</dbReference>
<dbReference type="InterPro" id="IPR011109">
    <property type="entry name" value="DNA_bind_recombinase_dom"/>
</dbReference>
<keyword evidence="6" id="KW-1185">Reference proteome</keyword>
<dbReference type="InterPro" id="IPR050639">
    <property type="entry name" value="SSR_resolvase"/>
</dbReference>
<accession>A0ABT5TXX4</accession>
<gene>
    <name evidence="5" type="ORF">PU560_10610</name>
</gene>
<dbReference type="InterPro" id="IPR038109">
    <property type="entry name" value="DNA_bind_recomb_sf"/>
</dbReference>
<dbReference type="Gene3D" id="3.40.50.1390">
    <property type="entry name" value="Resolvase, N-terminal catalytic domain"/>
    <property type="match status" value="1"/>
</dbReference>
<comment type="caution">
    <text evidence="5">The sequence shown here is derived from an EMBL/GenBank/DDBJ whole genome shotgun (WGS) entry which is preliminary data.</text>
</comment>
<evidence type="ECO:0000313" key="5">
    <source>
        <dbReference type="EMBL" id="MDD9206914.1"/>
    </source>
</evidence>
<proteinExistence type="predicted"/>
<organism evidence="5 6">
    <name type="scientific">Georgenia halotolerans</name>
    <dbReference type="NCBI Taxonomy" id="3028317"/>
    <lineage>
        <taxon>Bacteria</taxon>
        <taxon>Bacillati</taxon>
        <taxon>Actinomycetota</taxon>
        <taxon>Actinomycetes</taxon>
        <taxon>Micrococcales</taxon>
        <taxon>Bogoriellaceae</taxon>
        <taxon>Georgenia</taxon>
    </lineage>
</organism>
<dbReference type="EMBL" id="JARACI010001004">
    <property type="protein sequence ID" value="MDD9206914.1"/>
    <property type="molecule type" value="Genomic_DNA"/>
</dbReference>